<feature type="region of interest" description="Disordered" evidence="6">
    <location>
        <begin position="241"/>
        <end position="268"/>
    </location>
</feature>
<keyword evidence="7" id="KW-0732">Signal</keyword>
<feature type="signal peptide" evidence="7">
    <location>
        <begin position="1"/>
        <end position="28"/>
    </location>
</feature>
<evidence type="ECO:0000256" key="5">
    <source>
        <dbReference type="RuleBase" id="RU362076"/>
    </source>
</evidence>
<evidence type="ECO:0000313" key="11">
    <source>
        <dbReference type="Proteomes" id="UP000635278"/>
    </source>
</evidence>
<evidence type="ECO:0000313" key="10">
    <source>
        <dbReference type="EMBL" id="NHN85643.1"/>
    </source>
</evidence>
<keyword evidence="11" id="KW-1185">Reference proteome</keyword>
<dbReference type="Pfam" id="PF13861">
    <property type="entry name" value="FLgD_tudor"/>
    <property type="match status" value="1"/>
</dbReference>
<dbReference type="InterPro" id="IPR025965">
    <property type="entry name" value="FlgD/Vpr_Ig-like"/>
</dbReference>
<evidence type="ECO:0000259" key="8">
    <source>
        <dbReference type="Pfam" id="PF13860"/>
    </source>
</evidence>
<keyword evidence="10" id="KW-0282">Flagellum</keyword>
<keyword evidence="10" id="KW-0969">Cilium</keyword>
<evidence type="ECO:0000256" key="3">
    <source>
        <dbReference type="ARBA" id="ARBA00022795"/>
    </source>
</evidence>
<evidence type="ECO:0000256" key="4">
    <source>
        <dbReference type="ARBA" id="ARBA00024746"/>
    </source>
</evidence>
<dbReference type="EMBL" id="WOTB01000018">
    <property type="protein sequence ID" value="NHN85643.1"/>
    <property type="molecule type" value="Genomic_DNA"/>
</dbReference>
<protein>
    <recommendedName>
        <fullName evidence="2 5">Basal-body rod modification protein FlgD</fullName>
    </recommendedName>
</protein>
<dbReference type="Pfam" id="PF13860">
    <property type="entry name" value="FlgD_ig"/>
    <property type="match status" value="1"/>
</dbReference>
<feature type="chain" id="PRO_5047386085" description="Basal-body rod modification protein FlgD" evidence="7">
    <location>
        <begin position="29"/>
        <end position="268"/>
    </location>
</feature>
<dbReference type="Proteomes" id="UP000635278">
    <property type="component" value="Unassembled WGS sequence"/>
</dbReference>
<feature type="domain" description="FlgD Tudor-like" evidence="9">
    <location>
        <begin position="118"/>
        <end position="243"/>
    </location>
</feature>
<evidence type="ECO:0000256" key="2">
    <source>
        <dbReference type="ARBA" id="ARBA00016013"/>
    </source>
</evidence>
<comment type="similarity">
    <text evidence="1 5">Belongs to the FlgD family.</text>
</comment>
<evidence type="ECO:0000256" key="1">
    <source>
        <dbReference type="ARBA" id="ARBA00010577"/>
    </source>
</evidence>
<reference evidence="10 11" key="1">
    <citation type="journal article" date="2020" name="Int. J. Syst. Evol. Microbiol.">
        <title>Novel acetic acid bacteria from cider fermentations: Acetobacter conturbans sp. nov. and Acetobacter fallax sp. nov.</title>
        <authorList>
            <person name="Sombolestani A.S."/>
            <person name="Cleenwerck I."/>
            <person name="Cnockaert M."/>
            <person name="Borremans W."/>
            <person name="Wieme A.D."/>
            <person name="De Vuyst L."/>
            <person name="Vandamme P."/>
        </authorList>
    </citation>
    <scope>NUCLEOTIDE SEQUENCE [LARGE SCALE GENOMIC DNA]</scope>
    <source>
        <strain evidence="10 11">LMG 30640</strain>
    </source>
</reference>
<dbReference type="Gene3D" id="2.30.30.910">
    <property type="match status" value="1"/>
</dbReference>
<dbReference type="Gene3D" id="2.60.40.4070">
    <property type="match status" value="1"/>
</dbReference>
<feature type="domain" description="FlgD/Vpr Ig-like" evidence="8">
    <location>
        <begin position="135"/>
        <end position="202"/>
    </location>
</feature>
<dbReference type="RefSeq" id="WP_173584031.1">
    <property type="nucleotide sequence ID" value="NZ_WOTB01000018.1"/>
</dbReference>
<accession>A0ABX0JQA9</accession>
<feature type="region of interest" description="Disordered" evidence="6">
    <location>
        <begin position="28"/>
        <end position="48"/>
    </location>
</feature>
<dbReference type="InterPro" id="IPR025963">
    <property type="entry name" value="FLgD_Tudor"/>
</dbReference>
<comment type="function">
    <text evidence="4 5">Required for flagellar hook formation. May act as a scaffolding protein.</text>
</comment>
<evidence type="ECO:0000256" key="7">
    <source>
        <dbReference type="SAM" id="SignalP"/>
    </source>
</evidence>
<dbReference type="Pfam" id="PF03963">
    <property type="entry name" value="FlgD"/>
    <property type="match status" value="1"/>
</dbReference>
<sequence length="268" mass="26835">MVTATTSTTSTASSTSLLSAAVSSAQGAASTNSAATTTTSTDSSTSTSALSSLTSNFNTFLTLLTTQLKNQDPSSPMSSDTFTSELAQFAGVEQQVDTNTNLQTLISLTEDGQQSGDMSLVGKTATASTSVLPLQDGTATASFTTTSAEPIAIAVTNSSGTVVKTDELTSSVGANTWTWDGTDYNGNQLSDGSYNIAIETMDSSGNTSAVPFTVTGSVTGVDRTGSSIYVEMGAAKVDMSDVTSFSDSSSDSSGTSSGSSSSSSSGSS</sequence>
<keyword evidence="3 5" id="KW-1005">Bacterial flagellum biogenesis</keyword>
<organism evidence="10 11">
    <name type="scientific">Acetobacter musti</name>
    <dbReference type="NCBI Taxonomy" id="864732"/>
    <lineage>
        <taxon>Bacteria</taxon>
        <taxon>Pseudomonadati</taxon>
        <taxon>Pseudomonadota</taxon>
        <taxon>Alphaproteobacteria</taxon>
        <taxon>Acetobacterales</taxon>
        <taxon>Acetobacteraceae</taxon>
        <taxon>Acetobacter</taxon>
    </lineage>
</organism>
<keyword evidence="10" id="KW-0966">Cell projection</keyword>
<proteinExistence type="inferred from homology"/>
<evidence type="ECO:0000256" key="6">
    <source>
        <dbReference type="SAM" id="MobiDB-lite"/>
    </source>
</evidence>
<dbReference type="InterPro" id="IPR005648">
    <property type="entry name" value="FlgD"/>
</dbReference>
<name>A0ABX0JQA9_9PROT</name>
<comment type="caution">
    <text evidence="10">The sequence shown here is derived from an EMBL/GenBank/DDBJ whole genome shotgun (WGS) entry which is preliminary data.</text>
</comment>
<evidence type="ECO:0000259" key="9">
    <source>
        <dbReference type="Pfam" id="PF13861"/>
    </source>
</evidence>
<gene>
    <name evidence="10" type="ORF">GOB93_13470</name>
</gene>